<comment type="subcellular location">
    <subcellularLocation>
        <location evidence="1">Nucleus</location>
        <location evidence="1">Nucleoplasm</location>
    </subcellularLocation>
</comment>
<dbReference type="PANTHER" id="PTHR10644">
    <property type="entry name" value="DNA REPAIR/RNA PROCESSING CPSF FAMILY"/>
    <property type="match status" value="1"/>
</dbReference>
<dbReference type="InterPro" id="IPR018846">
    <property type="entry name" value="Beta-prop_RSE1/DDB1/CPSF1_1st"/>
</dbReference>
<feature type="domain" description="EF-hand" evidence="5">
    <location>
        <begin position="1493"/>
        <end position="1528"/>
    </location>
</feature>
<dbReference type="InterPro" id="IPR029063">
    <property type="entry name" value="SAM-dependent_MTases_sf"/>
</dbReference>
<dbReference type="InterPro" id="IPR015943">
    <property type="entry name" value="WD40/YVTN_repeat-like_dom_sf"/>
</dbReference>
<evidence type="ECO:0000313" key="7">
    <source>
        <dbReference type="Proteomes" id="UP000078540"/>
    </source>
</evidence>
<dbReference type="GO" id="GO:0003676">
    <property type="term" value="F:nucleic acid binding"/>
    <property type="evidence" value="ECO:0007669"/>
    <property type="project" value="InterPro"/>
</dbReference>
<dbReference type="EMBL" id="KQ976440">
    <property type="protein sequence ID" value="KYM86555.1"/>
    <property type="molecule type" value="Genomic_DNA"/>
</dbReference>
<keyword evidence="7" id="KW-1185">Reference proteome</keyword>
<dbReference type="InterPro" id="IPR013217">
    <property type="entry name" value="Methyltransf_12"/>
</dbReference>
<dbReference type="CDD" id="cd02440">
    <property type="entry name" value="AdoMet_MTases"/>
    <property type="match status" value="1"/>
</dbReference>
<dbReference type="STRING" id="520822.A0A195BLJ1"/>
<dbReference type="Gene3D" id="1.10.238.10">
    <property type="entry name" value="EF-hand"/>
    <property type="match status" value="2"/>
</dbReference>
<dbReference type="InterPro" id="IPR011992">
    <property type="entry name" value="EF-hand-dom_pair"/>
</dbReference>
<evidence type="ECO:0000256" key="1">
    <source>
        <dbReference type="ARBA" id="ARBA00004642"/>
    </source>
</evidence>
<dbReference type="GO" id="GO:0005509">
    <property type="term" value="F:calcium ion binding"/>
    <property type="evidence" value="ECO:0007669"/>
    <property type="project" value="InterPro"/>
</dbReference>
<dbReference type="SUPFAM" id="SSF53335">
    <property type="entry name" value="S-adenosyl-L-methionine-dependent methyltransferases"/>
    <property type="match status" value="1"/>
</dbReference>
<dbReference type="InterPro" id="IPR058543">
    <property type="entry name" value="Beta-prop_RSE1/DDB1/CPSF1_2nd"/>
</dbReference>
<dbReference type="FunFam" id="2.130.10.10:FF:000100">
    <property type="entry name" value="Cleavage and polyadenylation specificity factor subunit 1"/>
    <property type="match status" value="1"/>
</dbReference>
<accession>A0A195BLJ1</accession>
<comment type="similarity">
    <text evidence="3">Belongs to the CPSF1 family.</text>
</comment>
<dbReference type="FunFam" id="1.10.238.10:FF:000001">
    <property type="entry name" value="Calmodulin 1"/>
    <property type="match status" value="1"/>
</dbReference>
<keyword evidence="2" id="KW-0539">Nucleus</keyword>
<evidence type="ECO:0000259" key="5">
    <source>
        <dbReference type="PROSITE" id="PS50222"/>
    </source>
</evidence>
<dbReference type="Gene3D" id="3.40.50.150">
    <property type="entry name" value="Vaccinia Virus protein VP39"/>
    <property type="match status" value="1"/>
</dbReference>
<dbReference type="InterPro" id="IPR050358">
    <property type="entry name" value="RSE1/DDB1/CFT1"/>
</dbReference>
<dbReference type="Pfam" id="PF23726">
    <property type="entry name" value="Beta-prop_RSE1_2nd"/>
    <property type="match status" value="1"/>
</dbReference>
<dbReference type="Pfam" id="PF03178">
    <property type="entry name" value="CPSF_A"/>
    <property type="match status" value="1"/>
</dbReference>
<dbReference type="InterPro" id="IPR004871">
    <property type="entry name" value="RSE1/DDB1/CPSF1_C"/>
</dbReference>
<reference evidence="6 7" key="1">
    <citation type="submission" date="2015-09" db="EMBL/GenBank/DDBJ databases">
        <title>Atta colombica WGS genome.</title>
        <authorList>
            <person name="Nygaard S."/>
            <person name="Hu H."/>
            <person name="Boomsma J."/>
            <person name="Zhang G."/>
        </authorList>
    </citation>
    <scope>NUCLEOTIDE SEQUENCE [LARGE SCALE GENOMIC DNA]</scope>
    <source>
        <strain evidence="6">Treedump-2</strain>
        <tissue evidence="6">Whole body</tissue>
    </source>
</reference>
<sequence>MVNPAKYISSNEMQKCIISRVIKEFIKNLKSISGICMDVGCGPGDITNNILLPSLDLNSVIIGTDIQMTMIEYAKKVYSHNTRLKFEMLDIQTKNLPEKYISKFNHIFSFFTLHWCNELRKVFENIYCMLQPGGTMLILFPIHHVIFDVLKNIAHNFRFAPYLQDGWTNHHHIPIVRVDPEGRCAVMLIFGRKLVVLPFRKDPSLDDGDLLDSTKLTSTNKTPILSSYMIVLKTLEEKMDNVIDLQFLHGYYEPTLLILYEPVRTFSGRIAVRQDTCAMVAISLNIQQRVHPIIWSVSNLPFDCYQAVPVKKPLGGTLIMAVNSLIYLNQSIPPYGVSLNSLADSSTNFPLKPQEGVKMSLEGSQVAFISADRLVISLKSGELYVLSLFADSMRSVRGFHFDKAAASVLTSCVCMCEDNYLFLGSRLGNSLLLRFTEKEPETLKNLNDSEITIEENESEETPAKKTKQDFLGDWMASDVLDIKDPEELEVYGSETHTSIQITSYIFEVCDSLLNIGPCGNISMGEPAFLSEEFLQNQDPDVELVTTSGYGKNGALCVLQRSIRPQVVTTFQLPGCEDMWTVIGILNNDEIRTEEGSHAFLILSQEDSTMVLQTGQEINEVDQSGFSTQGSTVFAGNLGANRYIVQVTQMGVRLLQGIEQIQHMPIDLGCPIVHASCADPYVALLSEDGQVMLLTLREVRGTARLHAQTANLLFRPQIEALCAYRDVSGIFTTQLFENADDEHTEEEYNVEEPSVLSNIDNEDDLLYGDAPAFQMPAPSYLKASDGTTKKPPWWQRHLQEIKSTYWLLVYRDSGTLEIYSLPDLRLSYLIRNFGYGQYVLHDSMESTTLQSNPINEIPHPDMQVREILMVALGHHGNRPMLLVRLDSDLQIYQAYRYPKGYLKLRFKKLDHGIIPGRLSPRPKEEDIPRNRNITRICVMRYFSNIAGYNGVFICSDYPHWIFLTGRGELRTHPMGIDGPVTSFAPFNNINCPQGFLYFNRKEELRICVLPTHLSYDAPWPVRKVPLRCTPHFVTYHLESKTYCVITSTAEPLKSYYRFNGEDKEFTEEERLERFLYPSQEQFSIVLFSPVSWETIPNTKIELDQWEHVTCLKNVSLAYEGTRSGLKGYIVLGTNYNYGEDITSRGRILIFDIIEVVPEPGQPLTKNRFKQIYAKEQKGPITAITQVSGFLVSAVGQKIYIWQLKDNDLVGVAFIDTQIYIHQMLSIKSLILIADVYKSISLLRFQEEYRTLSLVSRDFRPAEVYTIEYLIDNSNLGFIVADGESNLALFMYQPESRESLGGQKLIRKADFHLGQKINTFFRIKCRVTDPANDKKQFSGADKRHVTMYASLDGSLGYILPVPEKTYRRLLITYKSYVRNQGNPARGIIDGDLVWRYLFLPNNEKADLAKKIVIIEPSLLEKRLYEAFDVFDNARIGEVNVRDLGTIIRALGCVITEAELQEIQVEVEDVENNCVPINRFIEYMSKAISERKFKPAEPEELLKAFQLLDPENHGYIMKEDLEKSIMEIGEPFTKEEVADMMAVACDAETGKINYEHYINLLIVKIPKDINVYNIVDEMEATKLAEELALKSKWESILFQQDADLT</sequence>
<evidence type="ECO:0000256" key="3">
    <source>
        <dbReference type="ARBA" id="ARBA00038446"/>
    </source>
</evidence>
<dbReference type="FunFam" id="2.130.10.10:FF:002223">
    <property type="entry name" value="Cleavage and polyadenylation specific factor 1"/>
    <property type="match status" value="1"/>
</dbReference>
<organism evidence="6 7">
    <name type="scientific">Atta colombica</name>
    <dbReference type="NCBI Taxonomy" id="520822"/>
    <lineage>
        <taxon>Eukaryota</taxon>
        <taxon>Metazoa</taxon>
        <taxon>Ecdysozoa</taxon>
        <taxon>Arthropoda</taxon>
        <taxon>Hexapoda</taxon>
        <taxon>Insecta</taxon>
        <taxon>Pterygota</taxon>
        <taxon>Neoptera</taxon>
        <taxon>Endopterygota</taxon>
        <taxon>Hymenoptera</taxon>
        <taxon>Apocrita</taxon>
        <taxon>Aculeata</taxon>
        <taxon>Formicoidea</taxon>
        <taxon>Formicidae</taxon>
        <taxon>Myrmicinae</taxon>
        <taxon>Atta</taxon>
    </lineage>
</organism>
<dbReference type="InterPro" id="IPR002048">
    <property type="entry name" value="EF_hand_dom"/>
</dbReference>
<dbReference type="Gene3D" id="2.130.10.10">
    <property type="entry name" value="YVTN repeat-like/Quinoprotein amine dehydrogenase"/>
    <property type="match status" value="2"/>
</dbReference>
<dbReference type="Proteomes" id="UP000078540">
    <property type="component" value="Unassembled WGS sequence"/>
</dbReference>
<dbReference type="SUPFAM" id="SSF47473">
    <property type="entry name" value="EF-hand"/>
    <property type="match status" value="1"/>
</dbReference>
<dbReference type="Pfam" id="PF08242">
    <property type="entry name" value="Methyltransf_12"/>
    <property type="match status" value="1"/>
</dbReference>
<protein>
    <recommendedName>
        <fullName evidence="4">Cleavage and polyadenylation specificity factor subunit 1</fullName>
    </recommendedName>
</protein>
<evidence type="ECO:0000256" key="4">
    <source>
        <dbReference type="ARBA" id="ARBA00068483"/>
    </source>
</evidence>
<dbReference type="FunFam" id="2.130.10.10:FF:000118">
    <property type="entry name" value="Cleavage and polyadenylation specificity factor subunit 1"/>
    <property type="match status" value="1"/>
</dbReference>
<gene>
    <name evidence="6" type="ORF">ALC53_04016</name>
</gene>
<name>A0A195BLJ1_9HYME</name>
<dbReference type="Pfam" id="PF10433">
    <property type="entry name" value="Beta-prop_RSE1_1st"/>
    <property type="match status" value="1"/>
</dbReference>
<dbReference type="GO" id="GO:0005654">
    <property type="term" value="C:nucleoplasm"/>
    <property type="evidence" value="ECO:0007669"/>
    <property type="project" value="UniProtKB-SubCell"/>
</dbReference>
<evidence type="ECO:0000313" key="6">
    <source>
        <dbReference type="EMBL" id="KYM86555.1"/>
    </source>
</evidence>
<evidence type="ECO:0000256" key="2">
    <source>
        <dbReference type="ARBA" id="ARBA00023242"/>
    </source>
</evidence>
<dbReference type="PROSITE" id="PS50222">
    <property type="entry name" value="EF_HAND_2"/>
    <property type="match status" value="1"/>
</dbReference>
<proteinExistence type="inferred from homology"/>